<proteinExistence type="predicted"/>
<accession>A0ABT3NQW7</accession>
<reference evidence="1 2" key="1">
    <citation type="submission" date="2022-10" db="EMBL/GenBank/DDBJ databases">
        <title>Roseococcus glaciei nov., sp. nov., isolated from glacier.</title>
        <authorList>
            <person name="Liu Q."/>
            <person name="Xin Y.-H."/>
        </authorList>
    </citation>
    <scope>NUCLEOTIDE SEQUENCE [LARGE SCALE GENOMIC DNA]</scope>
    <source>
        <strain evidence="1 2">MDT2-1-1</strain>
    </source>
</reference>
<keyword evidence="2" id="KW-1185">Reference proteome</keyword>
<name>A0ABT3NQW7_9PROT</name>
<protein>
    <submittedName>
        <fullName evidence="1">Uncharacterized protein</fullName>
    </submittedName>
</protein>
<organism evidence="1 2">
    <name type="scientific">Sabulicella glaciei</name>
    <dbReference type="NCBI Taxonomy" id="2984948"/>
    <lineage>
        <taxon>Bacteria</taxon>
        <taxon>Pseudomonadati</taxon>
        <taxon>Pseudomonadota</taxon>
        <taxon>Alphaproteobacteria</taxon>
        <taxon>Acetobacterales</taxon>
        <taxon>Acetobacteraceae</taxon>
        <taxon>Sabulicella</taxon>
    </lineage>
</organism>
<sequence length="86" mass="8871">MEVRVHIERLILDGPSLGPADRERLEAALSTELSRMIAERGLPPGVARGFAIPGSIGGTVSRPSTDPEAYGRALAGAVYAGLGDGT</sequence>
<dbReference type="EMBL" id="JAPFQI010000001">
    <property type="protein sequence ID" value="MCW8084278.1"/>
    <property type="molecule type" value="Genomic_DNA"/>
</dbReference>
<gene>
    <name evidence="1" type="ORF">OF850_01440</name>
</gene>
<evidence type="ECO:0000313" key="1">
    <source>
        <dbReference type="EMBL" id="MCW8084278.1"/>
    </source>
</evidence>
<evidence type="ECO:0000313" key="2">
    <source>
        <dbReference type="Proteomes" id="UP001526430"/>
    </source>
</evidence>
<dbReference type="Proteomes" id="UP001526430">
    <property type="component" value="Unassembled WGS sequence"/>
</dbReference>
<comment type="caution">
    <text evidence="1">The sequence shown here is derived from an EMBL/GenBank/DDBJ whole genome shotgun (WGS) entry which is preliminary data.</text>
</comment>
<dbReference type="RefSeq" id="WP_301587885.1">
    <property type="nucleotide sequence ID" value="NZ_JAPFQI010000001.1"/>
</dbReference>